<dbReference type="EMBL" id="BARS01042656">
    <property type="protein sequence ID" value="GAG31161.1"/>
    <property type="molecule type" value="Genomic_DNA"/>
</dbReference>
<name>X0Y2L9_9ZZZZ</name>
<gene>
    <name evidence="1" type="ORF">S01H1_64698</name>
</gene>
<organism evidence="1">
    <name type="scientific">marine sediment metagenome</name>
    <dbReference type="NCBI Taxonomy" id="412755"/>
    <lineage>
        <taxon>unclassified sequences</taxon>
        <taxon>metagenomes</taxon>
        <taxon>ecological metagenomes</taxon>
    </lineage>
</organism>
<proteinExistence type="predicted"/>
<dbReference type="AlphaFoldDB" id="X0Y2L9"/>
<evidence type="ECO:0000313" key="1">
    <source>
        <dbReference type="EMBL" id="GAG31161.1"/>
    </source>
</evidence>
<protein>
    <submittedName>
        <fullName evidence="1">Uncharacterized protein</fullName>
    </submittedName>
</protein>
<accession>X0Y2L9</accession>
<sequence length="236" mass="25322">MSNIGREISVGIAREPERGTPEVSEYWIPWRSFDVEDKIVSIPDAQAYGVIEDSTGLRVVSKWAEGAISGVIRGDAIGVFILAALGTPAGVSGSDASPTPGATAYEHVFTVLQEHQHPSFTIEVDDPFEASPVAFPLAMINSLEIVADINEHVLFTANVMSLPSVATPVTAAYESISGTPNDFIAEDMEIRVADDYDELEIASPKAIKSVTLTIEKDLEKDDILGDASPTDFLNKT</sequence>
<reference evidence="1" key="1">
    <citation type="journal article" date="2014" name="Front. Microbiol.">
        <title>High frequency of phylogenetically diverse reductive dehalogenase-homologous genes in deep subseafloor sedimentary metagenomes.</title>
        <authorList>
            <person name="Kawai M."/>
            <person name="Futagami T."/>
            <person name="Toyoda A."/>
            <person name="Takaki Y."/>
            <person name="Nishi S."/>
            <person name="Hori S."/>
            <person name="Arai W."/>
            <person name="Tsubouchi T."/>
            <person name="Morono Y."/>
            <person name="Uchiyama I."/>
            <person name="Ito T."/>
            <person name="Fujiyama A."/>
            <person name="Inagaki F."/>
            <person name="Takami H."/>
        </authorList>
    </citation>
    <scope>NUCLEOTIDE SEQUENCE</scope>
    <source>
        <strain evidence="1">Expedition CK06-06</strain>
    </source>
</reference>
<comment type="caution">
    <text evidence="1">The sequence shown here is derived from an EMBL/GenBank/DDBJ whole genome shotgun (WGS) entry which is preliminary data.</text>
</comment>
<feature type="non-terminal residue" evidence="1">
    <location>
        <position position="236"/>
    </location>
</feature>